<evidence type="ECO:0000256" key="1">
    <source>
        <dbReference type="SAM" id="MobiDB-lite"/>
    </source>
</evidence>
<accession>A0A8H3QB83</accession>
<keyword evidence="2" id="KW-0812">Transmembrane</keyword>
<protein>
    <submittedName>
        <fullName evidence="3">Uncharacterized protein</fullName>
    </submittedName>
</protein>
<keyword evidence="2" id="KW-0472">Membrane</keyword>
<evidence type="ECO:0000256" key="2">
    <source>
        <dbReference type="SAM" id="Phobius"/>
    </source>
</evidence>
<dbReference type="Proteomes" id="UP000615446">
    <property type="component" value="Unassembled WGS sequence"/>
</dbReference>
<reference evidence="3" key="1">
    <citation type="submission" date="2019-10" db="EMBL/GenBank/DDBJ databases">
        <title>Conservation and host-specific expression of non-tandemly repeated heterogenous ribosome RNA gene in arbuscular mycorrhizal fungi.</title>
        <authorList>
            <person name="Maeda T."/>
            <person name="Kobayashi Y."/>
            <person name="Nakagawa T."/>
            <person name="Ezawa T."/>
            <person name="Yamaguchi K."/>
            <person name="Bino T."/>
            <person name="Nishimoto Y."/>
            <person name="Shigenobu S."/>
            <person name="Kawaguchi M."/>
        </authorList>
    </citation>
    <scope>NUCLEOTIDE SEQUENCE</scope>
    <source>
        <strain evidence="3">HR1</strain>
    </source>
</reference>
<feature type="compositionally biased region" description="Low complexity" evidence="1">
    <location>
        <begin position="79"/>
        <end position="94"/>
    </location>
</feature>
<evidence type="ECO:0000313" key="4">
    <source>
        <dbReference type="Proteomes" id="UP000615446"/>
    </source>
</evidence>
<organism evidence="3 4">
    <name type="scientific">Rhizophagus clarus</name>
    <dbReference type="NCBI Taxonomy" id="94130"/>
    <lineage>
        <taxon>Eukaryota</taxon>
        <taxon>Fungi</taxon>
        <taxon>Fungi incertae sedis</taxon>
        <taxon>Mucoromycota</taxon>
        <taxon>Glomeromycotina</taxon>
        <taxon>Glomeromycetes</taxon>
        <taxon>Glomerales</taxon>
        <taxon>Glomeraceae</taxon>
        <taxon>Rhizophagus</taxon>
    </lineage>
</organism>
<feature type="region of interest" description="Disordered" evidence="1">
    <location>
        <begin position="65"/>
        <end position="94"/>
    </location>
</feature>
<gene>
    <name evidence="3" type="ORF">RCL2_000039200</name>
</gene>
<proteinExistence type="predicted"/>
<keyword evidence="2" id="KW-1133">Transmembrane helix</keyword>
<feature type="transmembrane region" description="Helical" evidence="2">
    <location>
        <begin position="9"/>
        <end position="30"/>
    </location>
</feature>
<sequence length="94" mass="10153">MDISKISTVTWTIVFLITNLILSYLLFNIINLEPSLFSISVLTISTPVLVFAFVKTFLASTTTKPDPIVITIPPPPPSSSSSTPPSSSSKQKVN</sequence>
<evidence type="ECO:0000313" key="3">
    <source>
        <dbReference type="EMBL" id="GES72846.1"/>
    </source>
</evidence>
<dbReference type="EMBL" id="BLAL01000004">
    <property type="protein sequence ID" value="GES72846.1"/>
    <property type="molecule type" value="Genomic_DNA"/>
</dbReference>
<name>A0A8H3QB83_9GLOM</name>
<feature type="transmembrane region" description="Helical" evidence="2">
    <location>
        <begin position="36"/>
        <end position="54"/>
    </location>
</feature>
<comment type="caution">
    <text evidence="3">The sequence shown here is derived from an EMBL/GenBank/DDBJ whole genome shotgun (WGS) entry which is preliminary data.</text>
</comment>
<dbReference type="OrthoDB" id="2427198at2759"/>
<dbReference type="AlphaFoldDB" id="A0A8H3QB83"/>